<reference evidence="4 5" key="2">
    <citation type="submission" date="2018-08" db="EMBL/GenBank/DDBJ databases">
        <authorList>
            <person name="Laetsch R D."/>
            <person name="Stevens L."/>
            <person name="Kumar S."/>
            <person name="Blaxter L. M."/>
        </authorList>
    </citation>
    <scope>NUCLEOTIDE SEQUENCE [LARGE SCALE GENOMIC DNA]</scope>
</reference>
<evidence type="ECO:0000256" key="3">
    <source>
        <dbReference type="ARBA" id="ARBA00022691"/>
    </source>
</evidence>
<dbReference type="GO" id="GO:0005634">
    <property type="term" value="C:nucleus"/>
    <property type="evidence" value="ECO:0007669"/>
    <property type="project" value="TreeGrafter"/>
</dbReference>
<keyword evidence="3" id="KW-0949">S-adenosyl-L-methionine</keyword>
<keyword evidence="2" id="KW-0808">Transferase</keyword>
<dbReference type="AlphaFoldDB" id="A0A182E9H3"/>
<organism evidence="6">
    <name type="scientific">Onchocerca ochengi</name>
    <name type="common">Filarial nematode worm</name>
    <dbReference type="NCBI Taxonomy" id="42157"/>
    <lineage>
        <taxon>Eukaryota</taxon>
        <taxon>Metazoa</taxon>
        <taxon>Ecdysozoa</taxon>
        <taxon>Nematoda</taxon>
        <taxon>Chromadorea</taxon>
        <taxon>Rhabditida</taxon>
        <taxon>Spirurina</taxon>
        <taxon>Spiruromorpha</taxon>
        <taxon>Filarioidea</taxon>
        <taxon>Onchocercidae</taxon>
        <taxon>Onchocerca</taxon>
    </lineage>
</organism>
<dbReference type="InterPro" id="IPR036249">
    <property type="entry name" value="Thioredoxin-like_sf"/>
</dbReference>
<dbReference type="GO" id="GO:0005829">
    <property type="term" value="C:cytosol"/>
    <property type="evidence" value="ECO:0007669"/>
    <property type="project" value="TreeGrafter"/>
</dbReference>
<dbReference type="PANTHER" id="PTHR12303">
    <property type="entry name" value="CARNOSINE N-METHYLTRANSFERASE"/>
    <property type="match status" value="1"/>
</dbReference>
<dbReference type="Proteomes" id="UP000271087">
    <property type="component" value="Unassembled WGS sequence"/>
</dbReference>
<reference evidence="6" key="1">
    <citation type="submission" date="2016-06" db="UniProtKB">
        <authorList>
            <consortium name="WormBaseParasite"/>
        </authorList>
    </citation>
    <scope>IDENTIFICATION</scope>
</reference>
<dbReference type="STRING" id="42157.A0A182E9H3"/>
<keyword evidence="1" id="KW-0489">Methyltransferase</keyword>
<dbReference type="PANTHER" id="PTHR12303:SF6">
    <property type="entry name" value="CARNOSINE N-METHYLTRANSFERASE"/>
    <property type="match status" value="1"/>
</dbReference>
<dbReference type="InterPro" id="IPR012901">
    <property type="entry name" value="CARME"/>
</dbReference>
<keyword evidence="5" id="KW-1185">Reference proteome</keyword>
<proteinExistence type="predicted"/>
<accession>A0A182E9H3</accession>
<protein>
    <submittedName>
        <fullName evidence="6">RGS domain-containing protein</fullName>
    </submittedName>
</protein>
<dbReference type="GO" id="GO:0032259">
    <property type="term" value="P:methylation"/>
    <property type="evidence" value="ECO:0007669"/>
    <property type="project" value="UniProtKB-KW"/>
</dbReference>
<evidence type="ECO:0000313" key="5">
    <source>
        <dbReference type="Proteomes" id="UP000271087"/>
    </source>
</evidence>
<gene>
    <name evidence="4" type="ORF">NOO_LOCUS4684</name>
</gene>
<dbReference type="Gene3D" id="3.40.30.10">
    <property type="entry name" value="Glutaredoxin"/>
    <property type="match status" value="1"/>
</dbReference>
<name>A0A182E9H3_ONCOC</name>
<evidence type="ECO:0000256" key="1">
    <source>
        <dbReference type="ARBA" id="ARBA00022603"/>
    </source>
</evidence>
<sequence length="304" mass="35436">MSVLLRGMQPQNGFTAKTIRFVKHFKELQIGWTHNKLRSQGVEEFVEEFLPLIRENNPDIAIRLFRTHVNCDPFVIGLYEYCRVRKRRCDWKSKHQVLSFVEEMAIGGDYVKGRKRGVKTILPRGLQLWDTETIGHDVFKIYKIPSLLLFMDEAEEMKKSKMEETTCNDVKNHDNMEEGGTISAPQNQHDEILATEKVLNAMLFYRRYGITRIHMSISSFQKLSKEQQAAISPAYQYHLVKMKECIVHNQKVLKEIIECGINMFGDDFAVRAAAQMTQLRPSTDHYMSKVRSTLKQIVRDWSSE</sequence>
<evidence type="ECO:0000313" key="4">
    <source>
        <dbReference type="EMBL" id="VDK74053.1"/>
    </source>
</evidence>
<dbReference type="GO" id="GO:0030735">
    <property type="term" value="F:carnosine N-methyltransferase activity"/>
    <property type="evidence" value="ECO:0007669"/>
    <property type="project" value="TreeGrafter"/>
</dbReference>
<evidence type="ECO:0000256" key="2">
    <source>
        <dbReference type="ARBA" id="ARBA00022679"/>
    </source>
</evidence>
<dbReference type="GO" id="GO:0035498">
    <property type="term" value="P:carnosine metabolic process"/>
    <property type="evidence" value="ECO:0007669"/>
    <property type="project" value="TreeGrafter"/>
</dbReference>
<evidence type="ECO:0000313" key="6">
    <source>
        <dbReference type="WBParaSite" id="nOo.2.0.1.t04684-RA"/>
    </source>
</evidence>
<dbReference type="OrthoDB" id="337270at2759"/>
<dbReference type="WBParaSite" id="nOo.2.0.1.t04684-RA">
    <property type="protein sequence ID" value="nOo.2.0.1.t04684-RA"/>
    <property type="gene ID" value="nOo.2.0.1.g04684"/>
</dbReference>
<dbReference type="SUPFAM" id="SSF52833">
    <property type="entry name" value="Thioredoxin-like"/>
    <property type="match status" value="1"/>
</dbReference>
<dbReference type="EMBL" id="UYRW01001098">
    <property type="protein sequence ID" value="VDK74053.1"/>
    <property type="molecule type" value="Genomic_DNA"/>
</dbReference>